<dbReference type="AlphaFoldDB" id="A0A0C1JZI6"/>
<proteinExistence type="predicted"/>
<organism evidence="1 2">
    <name type="scientific">Candidatus Protochlamydia amoebophila</name>
    <dbReference type="NCBI Taxonomy" id="362787"/>
    <lineage>
        <taxon>Bacteria</taxon>
        <taxon>Pseudomonadati</taxon>
        <taxon>Chlamydiota</taxon>
        <taxon>Chlamydiia</taxon>
        <taxon>Parachlamydiales</taxon>
        <taxon>Parachlamydiaceae</taxon>
        <taxon>Candidatus Protochlamydia</taxon>
    </lineage>
</organism>
<evidence type="ECO:0000313" key="2">
    <source>
        <dbReference type="Proteomes" id="UP000031465"/>
    </source>
</evidence>
<dbReference type="PATRIC" id="fig|362787.3.peg.791"/>
<comment type="caution">
    <text evidence="1">The sequence shown here is derived from an EMBL/GenBank/DDBJ whole genome shotgun (WGS) entry which is preliminary data.</text>
</comment>
<accession>A0A0C1JZI6</accession>
<reference evidence="1 2" key="1">
    <citation type="journal article" date="2014" name="Mol. Biol. Evol.">
        <title>Massive expansion of Ubiquitination-related gene families within the Chlamydiae.</title>
        <authorList>
            <person name="Domman D."/>
            <person name="Collingro A."/>
            <person name="Lagkouvardos I."/>
            <person name="Gehre L."/>
            <person name="Weinmaier T."/>
            <person name="Rattei T."/>
            <person name="Subtil A."/>
            <person name="Horn M."/>
        </authorList>
    </citation>
    <scope>NUCLEOTIDE SEQUENCE [LARGE SCALE GENOMIC DNA]</scope>
    <source>
        <strain evidence="1 2">EI2</strain>
    </source>
</reference>
<evidence type="ECO:0000313" key="1">
    <source>
        <dbReference type="EMBL" id="KIC72612.1"/>
    </source>
</evidence>
<protein>
    <submittedName>
        <fullName evidence="1">Uncharacterized protein</fullName>
    </submittedName>
</protein>
<name>A0A0C1JZI6_9BACT</name>
<gene>
    <name evidence="1" type="ORF">DB44_CE00110</name>
</gene>
<dbReference type="EMBL" id="JSAN01000051">
    <property type="protein sequence ID" value="KIC72612.1"/>
    <property type="molecule type" value="Genomic_DNA"/>
</dbReference>
<dbReference type="Proteomes" id="UP000031465">
    <property type="component" value="Unassembled WGS sequence"/>
</dbReference>
<sequence length="54" mass="6318">MKMAKMLHNKNLFSLGIWLFRKMLESRLGGSLFGTVRKIIYTFHSFLSVRILAD</sequence>